<protein>
    <submittedName>
        <fullName evidence="2">Uncharacterized protein</fullName>
    </submittedName>
</protein>
<organism evidence="2 3">
    <name type="scientific">Petrolisthes manimaculis</name>
    <dbReference type="NCBI Taxonomy" id="1843537"/>
    <lineage>
        <taxon>Eukaryota</taxon>
        <taxon>Metazoa</taxon>
        <taxon>Ecdysozoa</taxon>
        <taxon>Arthropoda</taxon>
        <taxon>Crustacea</taxon>
        <taxon>Multicrustacea</taxon>
        <taxon>Malacostraca</taxon>
        <taxon>Eumalacostraca</taxon>
        <taxon>Eucarida</taxon>
        <taxon>Decapoda</taxon>
        <taxon>Pleocyemata</taxon>
        <taxon>Anomura</taxon>
        <taxon>Galatheoidea</taxon>
        <taxon>Porcellanidae</taxon>
        <taxon>Petrolisthes</taxon>
    </lineage>
</organism>
<comment type="caution">
    <text evidence="2">The sequence shown here is derived from an EMBL/GenBank/DDBJ whole genome shotgun (WGS) entry which is preliminary data.</text>
</comment>
<keyword evidence="3" id="KW-1185">Reference proteome</keyword>
<sequence length="81" mass="8707">MPEEGEPRDRTKDRRANMDRDGSGEEGGDRGRSARGECQGGVPGEGELRDRTKDGSASMDVEMSGEGWVDRGEGTKGQHQG</sequence>
<proteinExistence type="predicted"/>
<dbReference type="EMBL" id="JAWZYT010001223">
    <property type="protein sequence ID" value="KAK4314424.1"/>
    <property type="molecule type" value="Genomic_DNA"/>
</dbReference>
<feature type="compositionally biased region" description="Basic and acidic residues" evidence="1">
    <location>
        <begin position="1"/>
        <end position="35"/>
    </location>
</feature>
<dbReference type="Proteomes" id="UP001292094">
    <property type="component" value="Unassembled WGS sequence"/>
</dbReference>
<name>A0AAE1PU97_9EUCA</name>
<gene>
    <name evidence="2" type="ORF">Pmani_014280</name>
</gene>
<dbReference type="AlphaFoldDB" id="A0AAE1PU97"/>
<evidence type="ECO:0000256" key="1">
    <source>
        <dbReference type="SAM" id="MobiDB-lite"/>
    </source>
</evidence>
<feature type="region of interest" description="Disordered" evidence="1">
    <location>
        <begin position="1"/>
        <end position="81"/>
    </location>
</feature>
<evidence type="ECO:0000313" key="2">
    <source>
        <dbReference type="EMBL" id="KAK4314424.1"/>
    </source>
</evidence>
<evidence type="ECO:0000313" key="3">
    <source>
        <dbReference type="Proteomes" id="UP001292094"/>
    </source>
</evidence>
<reference evidence="2" key="1">
    <citation type="submission" date="2023-11" db="EMBL/GenBank/DDBJ databases">
        <title>Genome assemblies of two species of porcelain crab, Petrolisthes cinctipes and Petrolisthes manimaculis (Anomura: Porcellanidae).</title>
        <authorList>
            <person name="Angst P."/>
        </authorList>
    </citation>
    <scope>NUCLEOTIDE SEQUENCE</scope>
    <source>
        <strain evidence="2">PB745_02</strain>
        <tissue evidence="2">Gill</tissue>
    </source>
</reference>
<accession>A0AAE1PU97</accession>
<feature type="compositionally biased region" description="Basic and acidic residues" evidence="1">
    <location>
        <begin position="68"/>
        <end position="81"/>
    </location>
</feature>